<feature type="transmembrane region" description="Helical" evidence="6">
    <location>
        <begin position="227"/>
        <end position="250"/>
    </location>
</feature>
<dbReference type="InterPro" id="IPR037185">
    <property type="entry name" value="EmrE-like"/>
</dbReference>
<dbReference type="Pfam" id="PF00892">
    <property type="entry name" value="EamA"/>
    <property type="match status" value="2"/>
</dbReference>
<evidence type="ECO:0000256" key="6">
    <source>
        <dbReference type="SAM" id="Phobius"/>
    </source>
</evidence>
<dbReference type="InterPro" id="IPR000620">
    <property type="entry name" value="EamA_dom"/>
</dbReference>
<dbReference type="EMBL" id="JACHIB010000002">
    <property type="protein sequence ID" value="MBB6082261.1"/>
    <property type="molecule type" value="Genomic_DNA"/>
</dbReference>
<evidence type="ECO:0000256" key="3">
    <source>
        <dbReference type="ARBA" id="ARBA00022692"/>
    </source>
</evidence>
<dbReference type="RefSeq" id="WP_244978157.1">
    <property type="nucleotide sequence ID" value="NZ_JACHIB010000002.1"/>
</dbReference>
<feature type="domain" description="EamA" evidence="7">
    <location>
        <begin position="169"/>
        <end position="303"/>
    </location>
</feature>
<dbReference type="PANTHER" id="PTHR32322:SF18">
    <property type="entry name" value="S-ADENOSYLMETHIONINE_S-ADENOSYLHOMOCYSTEINE TRANSPORTER"/>
    <property type="match status" value="1"/>
</dbReference>
<evidence type="ECO:0000256" key="4">
    <source>
        <dbReference type="ARBA" id="ARBA00022989"/>
    </source>
</evidence>
<feature type="transmembrane region" description="Helical" evidence="6">
    <location>
        <begin position="262"/>
        <end position="281"/>
    </location>
</feature>
<feature type="domain" description="EamA" evidence="7">
    <location>
        <begin position="19"/>
        <end position="147"/>
    </location>
</feature>
<feature type="transmembrane region" description="Helical" evidence="6">
    <location>
        <begin position="39"/>
        <end position="61"/>
    </location>
</feature>
<comment type="subcellular location">
    <subcellularLocation>
        <location evidence="1">Cell membrane</location>
        <topology evidence="1">Multi-pass membrane protein</topology>
    </subcellularLocation>
</comment>
<protein>
    <submittedName>
        <fullName evidence="8">Drug/metabolite transporter (DMT)-like permease</fullName>
    </submittedName>
</protein>
<evidence type="ECO:0000313" key="9">
    <source>
        <dbReference type="Proteomes" id="UP000541136"/>
    </source>
</evidence>
<evidence type="ECO:0000256" key="2">
    <source>
        <dbReference type="ARBA" id="ARBA00022475"/>
    </source>
</evidence>
<dbReference type="InterPro" id="IPR050638">
    <property type="entry name" value="AA-Vitamin_Transporters"/>
</dbReference>
<evidence type="ECO:0000256" key="1">
    <source>
        <dbReference type="ARBA" id="ARBA00004651"/>
    </source>
</evidence>
<name>A0A7W9TLE0_CASDE</name>
<evidence type="ECO:0000259" key="7">
    <source>
        <dbReference type="Pfam" id="PF00892"/>
    </source>
</evidence>
<keyword evidence="2" id="KW-1003">Cell membrane</keyword>
<dbReference type="Gene3D" id="1.10.3730.20">
    <property type="match status" value="1"/>
</dbReference>
<dbReference type="PROSITE" id="PS51257">
    <property type="entry name" value="PROKAR_LIPOPROTEIN"/>
    <property type="match status" value="1"/>
</dbReference>
<organism evidence="8 9">
    <name type="scientific">Castellaniella defragrans</name>
    <name type="common">Alcaligenes defragrans</name>
    <dbReference type="NCBI Taxonomy" id="75697"/>
    <lineage>
        <taxon>Bacteria</taxon>
        <taxon>Pseudomonadati</taxon>
        <taxon>Pseudomonadota</taxon>
        <taxon>Betaproteobacteria</taxon>
        <taxon>Burkholderiales</taxon>
        <taxon>Alcaligenaceae</taxon>
        <taxon>Castellaniella</taxon>
    </lineage>
</organism>
<feature type="transmembrane region" description="Helical" evidence="6">
    <location>
        <begin position="101"/>
        <end position="120"/>
    </location>
</feature>
<feature type="transmembrane region" description="Helical" evidence="6">
    <location>
        <begin position="287"/>
        <end position="305"/>
    </location>
</feature>
<evidence type="ECO:0000313" key="8">
    <source>
        <dbReference type="EMBL" id="MBB6082261.1"/>
    </source>
</evidence>
<feature type="transmembrane region" description="Helical" evidence="6">
    <location>
        <begin position="12"/>
        <end position="33"/>
    </location>
</feature>
<gene>
    <name evidence="8" type="ORF">HNR28_000281</name>
</gene>
<feature type="transmembrane region" description="Helical" evidence="6">
    <location>
        <begin position="132"/>
        <end position="149"/>
    </location>
</feature>
<dbReference type="AlphaFoldDB" id="A0A7W9TLE0"/>
<dbReference type="GO" id="GO:0005886">
    <property type="term" value="C:plasma membrane"/>
    <property type="evidence" value="ECO:0007669"/>
    <property type="project" value="UniProtKB-SubCell"/>
</dbReference>
<feature type="transmembrane region" description="Helical" evidence="6">
    <location>
        <begin position="200"/>
        <end position="221"/>
    </location>
</feature>
<feature type="transmembrane region" description="Helical" evidence="6">
    <location>
        <begin position="73"/>
        <end position="95"/>
    </location>
</feature>
<feature type="transmembrane region" description="Helical" evidence="6">
    <location>
        <begin position="169"/>
        <end position="188"/>
    </location>
</feature>
<reference evidence="8 9" key="1">
    <citation type="submission" date="2020-08" db="EMBL/GenBank/DDBJ databases">
        <title>Genomic Encyclopedia of Type Strains, Phase IV (KMG-IV): sequencing the most valuable type-strain genomes for metagenomic binning, comparative biology and taxonomic classification.</title>
        <authorList>
            <person name="Goeker M."/>
        </authorList>
    </citation>
    <scope>NUCLEOTIDE SEQUENCE [LARGE SCALE GENOMIC DNA]</scope>
    <source>
        <strain evidence="8 9">DSM 12141</strain>
    </source>
</reference>
<comment type="caution">
    <text evidence="8">The sequence shown here is derived from an EMBL/GenBank/DDBJ whole genome shotgun (WGS) entry which is preliminary data.</text>
</comment>
<keyword evidence="5 6" id="KW-0472">Membrane</keyword>
<dbReference type="PANTHER" id="PTHR32322">
    <property type="entry name" value="INNER MEMBRANE TRANSPORTER"/>
    <property type="match status" value="1"/>
</dbReference>
<proteinExistence type="predicted"/>
<keyword evidence="4 6" id="KW-1133">Transmembrane helix</keyword>
<dbReference type="Proteomes" id="UP000541136">
    <property type="component" value="Unassembled WGS sequence"/>
</dbReference>
<dbReference type="SUPFAM" id="SSF103481">
    <property type="entry name" value="Multidrug resistance efflux transporter EmrE"/>
    <property type="match status" value="2"/>
</dbReference>
<evidence type="ECO:0000256" key="5">
    <source>
        <dbReference type="ARBA" id="ARBA00023136"/>
    </source>
</evidence>
<sequence>MSLDARGDGPPPLLSYGSLAASMFVVGACVALSKPLAAVFPVFLLGWLRFGIGGAGMLHWLRRPAAEPAPTARVRLLVFLEAFIGSFLFTVFMVLGVSLSGAVAAGVVMSAIPAAIALLSRVVLREAIRPRVLAAIACAVSGIALLALARPGPAQAAGGPAGSGEDLWLGYALLGGAVLCEACYAVIGKRLTAVLSSRRISALMNLWGFALMLPAGAWAAWRFDFGAVSWTVWGLLLFYGLASSWTIWLWMTGLRRVPASRAGVFTVMLPVGSACVGVWMLDEPFGVPQALAFGLALAGLLLAAWPTRSGAAPG</sequence>
<accession>A0A7W9TLE0</accession>
<keyword evidence="3 6" id="KW-0812">Transmembrane</keyword>